<dbReference type="PANTHER" id="PTHR35010">
    <property type="entry name" value="BLL4672 PROTEIN-RELATED"/>
    <property type="match status" value="1"/>
</dbReference>
<dbReference type="SMART" id="SM00530">
    <property type="entry name" value="HTH_XRE"/>
    <property type="match status" value="1"/>
</dbReference>
<evidence type="ECO:0000313" key="3">
    <source>
        <dbReference type="EMBL" id="SBT67537.1"/>
    </source>
</evidence>
<name>A0A1A9BFA0_9ACTN</name>
<gene>
    <name evidence="3" type="ORF">GA0070622_4600</name>
</gene>
<dbReference type="Proteomes" id="UP000199558">
    <property type="component" value="Unassembled WGS sequence"/>
</dbReference>
<dbReference type="PROSITE" id="PS50943">
    <property type="entry name" value="HTH_CROC1"/>
    <property type="match status" value="1"/>
</dbReference>
<dbReference type="STRING" id="946078.GA0070622_4600"/>
<keyword evidence="4" id="KW-1185">Reference proteome</keyword>
<dbReference type="SUPFAM" id="SSF47413">
    <property type="entry name" value="lambda repressor-like DNA-binding domains"/>
    <property type="match status" value="1"/>
</dbReference>
<reference evidence="4" key="1">
    <citation type="submission" date="2016-06" db="EMBL/GenBank/DDBJ databases">
        <authorList>
            <person name="Varghese N."/>
            <person name="Submissions Spin"/>
        </authorList>
    </citation>
    <scope>NUCLEOTIDE SEQUENCE [LARGE SCALE GENOMIC DNA]</scope>
    <source>
        <strain evidence="4">DSM 45794</strain>
    </source>
</reference>
<dbReference type="EMBL" id="FLRH01000004">
    <property type="protein sequence ID" value="SBT67537.1"/>
    <property type="molecule type" value="Genomic_DNA"/>
</dbReference>
<dbReference type="Gene3D" id="3.30.450.180">
    <property type="match status" value="1"/>
</dbReference>
<dbReference type="InterPro" id="IPR041413">
    <property type="entry name" value="MLTR_LBD"/>
</dbReference>
<dbReference type="OrthoDB" id="2959414at2"/>
<dbReference type="RefSeq" id="WP_091578361.1">
    <property type="nucleotide sequence ID" value="NZ_FLRH01000004.1"/>
</dbReference>
<feature type="region of interest" description="Disordered" evidence="1">
    <location>
        <begin position="255"/>
        <end position="276"/>
    </location>
</feature>
<dbReference type="GO" id="GO:0003677">
    <property type="term" value="F:DNA binding"/>
    <property type="evidence" value="ECO:0007669"/>
    <property type="project" value="UniProtKB-KW"/>
</dbReference>
<accession>A0A1A9BFA0</accession>
<feature type="domain" description="HTH cro/C1-type" evidence="2">
    <location>
        <begin position="8"/>
        <end position="62"/>
    </location>
</feature>
<evidence type="ECO:0000313" key="4">
    <source>
        <dbReference type="Proteomes" id="UP000199558"/>
    </source>
</evidence>
<dbReference type="AlphaFoldDB" id="A0A1A9BFA0"/>
<sequence>MGEVGGLLREWRTRRRLSQLALAHEAEISPRHLSFLETGRSAPSREMVLRLAEHLDVPLRDRDQLLLAAGYAPVYPRRALDSPELSRVRAAVRLVLRAHEPWPAVAVDRRWRLVDGNAAVPVLTAGAAPHLLRPPVNALRLTLHPDGLAPRVLNLGQWRAHLLARLRRQAQLTADPDLTALLDELRGYPGGTDPEPVEPGPGDVVVPLRLRHGDGELTLLSTVSTFGTPLDVTVEELSIETFLPGDDATAAALRAATPGGAPLRRPDPGSASGHRP</sequence>
<organism evidence="3 4">
    <name type="scientific">Micromonospora sediminicola</name>
    <dbReference type="NCBI Taxonomy" id="946078"/>
    <lineage>
        <taxon>Bacteria</taxon>
        <taxon>Bacillati</taxon>
        <taxon>Actinomycetota</taxon>
        <taxon>Actinomycetes</taxon>
        <taxon>Micromonosporales</taxon>
        <taxon>Micromonosporaceae</taxon>
        <taxon>Micromonospora</taxon>
    </lineage>
</organism>
<dbReference type="Pfam" id="PF01381">
    <property type="entry name" value="HTH_3"/>
    <property type="match status" value="1"/>
</dbReference>
<keyword evidence="3" id="KW-0238">DNA-binding</keyword>
<evidence type="ECO:0000256" key="1">
    <source>
        <dbReference type="SAM" id="MobiDB-lite"/>
    </source>
</evidence>
<dbReference type="InterPro" id="IPR001387">
    <property type="entry name" value="Cro/C1-type_HTH"/>
</dbReference>
<dbReference type="InterPro" id="IPR010982">
    <property type="entry name" value="Lambda_DNA-bd_dom_sf"/>
</dbReference>
<evidence type="ECO:0000259" key="2">
    <source>
        <dbReference type="PROSITE" id="PS50943"/>
    </source>
</evidence>
<dbReference type="PANTHER" id="PTHR35010:SF4">
    <property type="entry name" value="BLL5781 PROTEIN"/>
    <property type="match status" value="1"/>
</dbReference>
<dbReference type="Gene3D" id="1.10.260.40">
    <property type="entry name" value="lambda repressor-like DNA-binding domains"/>
    <property type="match status" value="1"/>
</dbReference>
<protein>
    <submittedName>
        <fullName evidence="3">DNA-binding transcriptional regulator, XRE-family HTH domain</fullName>
    </submittedName>
</protein>
<proteinExistence type="predicted"/>
<dbReference type="CDD" id="cd00093">
    <property type="entry name" value="HTH_XRE"/>
    <property type="match status" value="1"/>
</dbReference>
<dbReference type="Pfam" id="PF17765">
    <property type="entry name" value="MLTR_LBD"/>
    <property type="match status" value="1"/>
</dbReference>